<evidence type="ECO:0000256" key="1">
    <source>
        <dbReference type="ARBA" id="ARBA00004886"/>
    </source>
</evidence>
<protein>
    <submittedName>
        <fullName evidence="4">Pyrroloquinoline quinone biosynthesis peptide chaperone PqqD</fullName>
    </submittedName>
</protein>
<proteinExistence type="predicted"/>
<dbReference type="UniPathway" id="UPA00539"/>
<keyword evidence="3" id="KW-0884">PQQ biosynthesis</keyword>
<evidence type="ECO:0000313" key="5">
    <source>
        <dbReference type="Proteomes" id="UP000249590"/>
    </source>
</evidence>
<reference evidence="4 5" key="1">
    <citation type="submission" date="2018-05" db="EMBL/GenBank/DDBJ databases">
        <title>Acuticoccus sediminis sp. nov., isolated from deep-sea sediment of Indian Ocean.</title>
        <authorList>
            <person name="Liu X."/>
            <person name="Lai Q."/>
            <person name="Du Y."/>
            <person name="Sun F."/>
            <person name="Zhang X."/>
            <person name="Wang S."/>
            <person name="Shao Z."/>
        </authorList>
    </citation>
    <scope>NUCLEOTIDE SEQUENCE [LARGE SCALE GENOMIC DNA]</scope>
    <source>
        <strain evidence="4 5">PTG4-2</strain>
    </source>
</reference>
<comment type="pathway">
    <text evidence="1">Cofactor biosynthesis; pyrroloquinoline quinone biosynthesis.</text>
</comment>
<keyword evidence="5" id="KW-1185">Reference proteome</keyword>
<dbReference type="Gene3D" id="1.10.10.1150">
    <property type="entry name" value="Coenzyme PQQ synthesis protein D (PqqD)"/>
    <property type="match status" value="1"/>
</dbReference>
<dbReference type="Proteomes" id="UP000249590">
    <property type="component" value="Unassembled WGS sequence"/>
</dbReference>
<dbReference type="GO" id="GO:0048038">
    <property type="term" value="F:quinone binding"/>
    <property type="evidence" value="ECO:0007669"/>
    <property type="project" value="InterPro"/>
</dbReference>
<dbReference type="GO" id="GO:0018189">
    <property type="term" value="P:pyrroloquinoline quinone biosynthetic process"/>
    <property type="evidence" value="ECO:0007669"/>
    <property type="project" value="UniProtKB-UniPathway"/>
</dbReference>
<evidence type="ECO:0000256" key="3">
    <source>
        <dbReference type="ARBA" id="ARBA00022905"/>
    </source>
</evidence>
<dbReference type="Pfam" id="PF05402">
    <property type="entry name" value="PqqD"/>
    <property type="match status" value="1"/>
</dbReference>
<dbReference type="InterPro" id="IPR008792">
    <property type="entry name" value="PQQD"/>
</dbReference>
<gene>
    <name evidence="4" type="primary">pqqD</name>
    <name evidence="4" type="ORF">DLJ53_21265</name>
</gene>
<dbReference type="EMBL" id="QHHQ01000004">
    <property type="protein sequence ID" value="RAI00343.1"/>
    <property type="molecule type" value="Genomic_DNA"/>
</dbReference>
<dbReference type="AlphaFoldDB" id="A0A8B2NSJ2"/>
<evidence type="ECO:0000313" key="4">
    <source>
        <dbReference type="EMBL" id="RAI00343.1"/>
    </source>
</evidence>
<comment type="caution">
    <text evidence="4">The sequence shown here is derived from an EMBL/GenBank/DDBJ whole genome shotgun (WGS) entry which is preliminary data.</text>
</comment>
<dbReference type="OrthoDB" id="7995890at2"/>
<accession>A0A8B2NSJ2</accession>
<dbReference type="InterPro" id="IPR022479">
    <property type="entry name" value="PqqD_bac"/>
</dbReference>
<evidence type="ECO:0000256" key="2">
    <source>
        <dbReference type="ARBA" id="ARBA00011741"/>
    </source>
</evidence>
<organism evidence="4 5">
    <name type="scientific">Acuticoccus sediminis</name>
    <dbReference type="NCBI Taxonomy" id="2184697"/>
    <lineage>
        <taxon>Bacteria</taxon>
        <taxon>Pseudomonadati</taxon>
        <taxon>Pseudomonadota</taxon>
        <taxon>Alphaproteobacteria</taxon>
        <taxon>Hyphomicrobiales</taxon>
        <taxon>Amorphaceae</taxon>
        <taxon>Acuticoccus</taxon>
    </lineage>
</organism>
<dbReference type="NCBIfam" id="TIGR03859">
    <property type="entry name" value="PQQ_PqqD"/>
    <property type="match status" value="1"/>
</dbReference>
<sequence length="96" mass="9937">MSAAVAADQTAVPYLPRGVRLKACKVRGATFLLAPERAIELDPIGVAILGELDGVRSIEAIAADLAAHFGAPPDTVLADVGAFVADLAGRRMVEVR</sequence>
<comment type="subunit">
    <text evidence="2">Monomer. Interacts with PqqE.</text>
</comment>
<name>A0A8B2NSJ2_9HYPH</name>
<dbReference type="InterPro" id="IPR041881">
    <property type="entry name" value="PqqD_sf"/>
</dbReference>